<evidence type="ECO:0000313" key="1">
    <source>
        <dbReference type="EMBL" id="ACB28289.1"/>
    </source>
</evidence>
<reference evidence="1 2" key="1">
    <citation type="submission" date="2008-03" db="EMBL/GenBank/DDBJ databases">
        <title>Complete sequence of plasmid3 of Methylobacterium radiotolerans JCM 2831.</title>
        <authorList>
            <consortium name="US DOE Joint Genome Institute"/>
            <person name="Copeland A."/>
            <person name="Lucas S."/>
            <person name="Lapidus A."/>
            <person name="Glavina del Rio T."/>
            <person name="Dalin E."/>
            <person name="Tice H."/>
            <person name="Bruce D."/>
            <person name="Goodwin L."/>
            <person name="Pitluck S."/>
            <person name="Kiss H."/>
            <person name="Brettin T."/>
            <person name="Detter J.C."/>
            <person name="Han C."/>
            <person name="Kuske C.R."/>
            <person name="Schmutz J."/>
            <person name="Larimer F."/>
            <person name="Land M."/>
            <person name="Hauser L."/>
            <person name="Kyrpides N."/>
            <person name="Mikhailova N."/>
            <person name="Marx C.J."/>
            <person name="Richardson P."/>
        </authorList>
    </citation>
    <scope>NUCLEOTIDE SEQUENCE [LARGE SCALE GENOMIC DNA]</scope>
    <source>
        <strain evidence="2">ATCC 27329 / DSM 1819 / JCM 2831 / NBRC 15690 / NCIMB 10815 / 0-1</strain>
        <plasmid evidence="2">Plasmid pMRAD03</plasmid>
    </source>
</reference>
<accession>B1M9W4</accession>
<name>B1M9W4_METRJ</name>
<protein>
    <submittedName>
        <fullName evidence="1">Uncharacterized protein</fullName>
    </submittedName>
</protein>
<dbReference type="KEGG" id="mrd:Mrad2831_6367"/>
<gene>
    <name evidence="1" type="ordered locus">Mrad2831_6367</name>
</gene>
<geneLocation type="plasmid" evidence="1 2">
    <name>pMRAD03</name>
</geneLocation>
<dbReference type="Proteomes" id="UP000006589">
    <property type="component" value="Plasmid pMRAD03"/>
</dbReference>
<organism evidence="1 2">
    <name type="scientific">Methylobacterium radiotolerans (strain ATCC 27329 / DSM 1819 / JCM 2831 / NBRC 15690 / NCIMB 10815 / 0-1)</name>
    <dbReference type="NCBI Taxonomy" id="426355"/>
    <lineage>
        <taxon>Bacteria</taxon>
        <taxon>Pseudomonadati</taxon>
        <taxon>Pseudomonadota</taxon>
        <taxon>Alphaproteobacteria</taxon>
        <taxon>Hyphomicrobiales</taxon>
        <taxon>Methylobacteriaceae</taxon>
        <taxon>Methylobacterium</taxon>
    </lineage>
</organism>
<dbReference type="HOGENOM" id="CLU_2465523_0_0_5"/>
<keyword evidence="1" id="KW-0614">Plasmid</keyword>
<sequence>MHKSPPPEPVADMHDDITHQAASKLTKHEGTKAMRRTIIFETTVVLGVCLGLPASAKEMRWQKQEGDGRVCLAFEIPDSGYQKLSLII</sequence>
<dbReference type="EMBL" id="CP001004">
    <property type="protein sequence ID" value="ACB28289.1"/>
    <property type="molecule type" value="Genomic_DNA"/>
</dbReference>
<dbReference type="AlphaFoldDB" id="B1M9W4"/>
<evidence type="ECO:0000313" key="2">
    <source>
        <dbReference type="Proteomes" id="UP000006589"/>
    </source>
</evidence>
<proteinExistence type="predicted"/>